<dbReference type="SMART" id="SM00388">
    <property type="entry name" value="HisKA"/>
    <property type="match status" value="1"/>
</dbReference>
<keyword evidence="13 15" id="KW-0472">Membrane</keyword>
<keyword evidence="7 15" id="KW-0812">Transmembrane</keyword>
<keyword evidence="4" id="KW-1003">Cell membrane</keyword>
<protein>
    <recommendedName>
        <fullName evidence="14">Sensor histidine kinase MtrB</fullName>
        <ecNumber evidence="3">2.7.13.3</ecNumber>
    </recommendedName>
</protein>
<dbReference type="SUPFAM" id="SSF158472">
    <property type="entry name" value="HAMP domain-like"/>
    <property type="match status" value="1"/>
</dbReference>
<dbReference type="EMBL" id="LT906453">
    <property type="protein sequence ID" value="SNV21678.1"/>
    <property type="molecule type" value="Genomic_DNA"/>
</dbReference>
<dbReference type="FunFam" id="3.30.565.10:FF:000013">
    <property type="entry name" value="Two-component sensor histidine kinase"/>
    <property type="match status" value="1"/>
</dbReference>
<dbReference type="CDD" id="cd06225">
    <property type="entry name" value="HAMP"/>
    <property type="match status" value="1"/>
</dbReference>
<dbReference type="InterPro" id="IPR036890">
    <property type="entry name" value="HATPase_C_sf"/>
</dbReference>
<evidence type="ECO:0000256" key="5">
    <source>
        <dbReference type="ARBA" id="ARBA00022553"/>
    </source>
</evidence>
<keyword evidence="6 18" id="KW-0808">Transferase</keyword>
<organism evidence="18 19">
    <name type="scientific">Dermatophilus congolensis</name>
    <dbReference type="NCBI Taxonomy" id="1863"/>
    <lineage>
        <taxon>Bacteria</taxon>
        <taxon>Bacillati</taxon>
        <taxon>Actinomycetota</taxon>
        <taxon>Actinomycetes</taxon>
        <taxon>Micrococcales</taxon>
        <taxon>Dermatophilaceae</taxon>
        <taxon>Dermatophilus</taxon>
    </lineage>
</organism>
<dbReference type="Pfam" id="PF02518">
    <property type="entry name" value="HATPase_c"/>
    <property type="match status" value="1"/>
</dbReference>
<dbReference type="KEGG" id="dco:SAMEA4475696_1313"/>
<dbReference type="Gene3D" id="6.10.340.10">
    <property type="match status" value="1"/>
</dbReference>
<dbReference type="SMART" id="SM00387">
    <property type="entry name" value="HATPase_c"/>
    <property type="match status" value="1"/>
</dbReference>
<evidence type="ECO:0000256" key="9">
    <source>
        <dbReference type="ARBA" id="ARBA00022777"/>
    </source>
</evidence>
<feature type="domain" description="HAMP" evidence="17">
    <location>
        <begin position="260"/>
        <end position="312"/>
    </location>
</feature>
<feature type="transmembrane region" description="Helical" evidence="15">
    <location>
        <begin position="235"/>
        <end position="258"/>
    </location>
</feature>
<evidence type="ECO:0000313" key="19">
    <source>
        <dbReference type="Proteomes" id="UP000242637"/>
    </source>
</evidence>
<sequence length="594" mass="64527">MDGVASVEVGEAVPPGGEEALVASSPVSQVQEHRGWKQRVKSGWRNARAELAKRWRTSLQFRTVVITVVLGAVITVLLQSFSYSRTAAALVEGKVEASKEDAAYRASGVQRNLDATDRSDAESIRQLTYDLMQQQTSQAPDQAREVILTHGPKKSPGSIPTMWTAFGPEVLPQALREAVVEDPGHQQVQIVPVRGHDGSEAQAVVVGQQIQIPDSDAHELYFVYPMEREASTMDLMLRTYLLGGVLLTGLIALVSLAVTRLVVDPVREAAQVAERLANGRLDERMQLRGEDDLARLSGAFNRMADNLQSQIRRLEELSQVQQRFVSDVSHELRTPLTTIQMASEMLFADRDAYSPTSRRSAELLHGEVERFDEMLSGLLEISRHDAGSVVLETDKHDVVAVVQRVISAATTLAETKGSEVTVVELTPGPFVAEIDPRRIERILRNLLVNALEHGQGEPVQIEVGANEEAVAVAVRDHGIGLEPGQSSLVFNRFWRADPARTRTTGGTGLGLAIALEDARLHRGLLQAWGVPGEGSRFRLIVPKDETVSISEPPIPLADGEGVTSHHDTGTLPVIDGVVPGATVVPVDSDSQGQV</sequence>
<dbReference type="GO" id="GO:0000155">
    <property type="term" value="F:phosphorelay sensor kinase activity"/>
    <property type="evidence" value="ECO:0007669"/>
    <property type="project" value="InterPro"/>
</dbReference>
<evidence type="ECO:0000256" key="13">
    <source>
        <dbReference type="ARBA" id="ARBA00023136"/>
    </source>
</evidence>
<reference evidence="18 19" key="1">
    <citation type="submission" date="2017-06" db="EMBL/GenBank/DDBJ databases">
        <authorList>
            <consortium name="Pathogen Informatics"/>
        </authorList>
    </citation>
    <scope>NUCLEOTIDE SEQUENCE [LARGE SCALE GENOMIC DNA]</scope>
    <source>
        <strain evidence="18 19">NCTC13039</strain>
    </source>
</reference>
<evidence type="ECO:0000256" key="3">
    <source>
        <dbReference type="ARBA" id="ARBA00012438"/>
    </source>
</evidence>
<evidence type="ECO:0000256" key="6">
    <source>
        <dbReference type="ARBA" id="ARBA00022679"/>
    </source>
</evidence>
<accession>A0A239VJ89</accession>
<evidence type="ECO:0000256" key="1">
    <source>
        <dbReference type="ARBA" id="ARBA00000085"/>
    </source>
</evidence>
<dbReference type="PANTHER" id="PTHR43547:SF2">
    <property type="entry name" value="HYBRID SIGNAL TRANSDUCTION HISTIDINE KINASE C"/>
    <property type="match status" value="1"/>
</dbReference>
<evidence type="ECO:0000256" key="8">
    <source>
        <dbReference type="ARBA" id="ARBA00022741"/>
    </source>
</evidence>
<dbReference type="InterPro" id="IPR047669">
    <property type="entry name" value="MtrAB_MtrB"/>
</dbReference>
<name>A0A239VJ89_9MICO</name>
<dbReference type="SUPFAM" id="SSF55874">
    <property type="entry name" value="ATPase domain of HSP90 chaperone/DNA topoisomerase II/histidine kinase"/>
    <property type="match status" value="1"/>
</dbReference>
<dbReference type="GO" id="GO:0005524">
    <property type="term" value="F:ATP binding"/>
    <property type="evidence" value="ECO:0007669"/>
    <property type="project" value="UniProtKB-KW"/>
</dbReference>
<dbReference type="InterPro" id="IPR036097">
    <property type="entry name" value="HisK_dim/P_sf"/>
</dbReference>
<evidence type="ECO:0000256" key="12">
    <source>
        <dbReference type="ARBA" id="ARBA00023012"/>
    </source>
</evidence>
<dbReference type="NCBIfam" id="NF040691">
    <property type="entry name" value="MtrAB_MtrB"/>
    <property type="match status" value="1"/>
</dbReference>
<dbReference type="Proteomes" id="UP000242637">
    <property type="component" value="Chromosome 1"/>
</dbReference>
<keyword evidence="11 15" id="KW-1133">Transmembrane helix</keyword>
<dbReference type="AlphaFoldDB" id="A0A239VJ89"/>
<feature type="transmembrane region" description="Helical" evidence="15">
    <location>
        <begin position="59"/>
        <end position="78"/>
    </location>
</feature>
<keyword evidence="12" id="KW-0902">Two-component regulatory system</keyword>
<dbReference type="InterPro" id="IPR004358">
    <property type="entry name" value="Sig_transdc_His_kin-like_C"/>
</dbReference>
<keyword evidence="8" id="KW-0547">Nucleotide-binding</keyword>
<dbReference type="SUPFAM" id="SSF47384">
    <property type="entry name" value="Homodimeric domain of signal transducing histidine kinase"/>
    <property type="match status" value="1"/>
</dbReference>
<keyword evidence="19" id="KW-1185">Reference proteome</keyword>
<dbReference type="PROSITE" id="PS50109">
    <property type="entry name" value="HIS_KIN"/>
    <property type="match status" value="1"/>
</dbReference>
<comment type="catalytic activity">
    <reaction evidence="1">
        <text>ATP + protein L-histidine = ADP + protein N-phospho-L-histidine.</text>
        <dbReference type="EC" id="2.7.13.3"/>
    </reaction>
</comment>
<gene>
    <name evidence="18" type="primary">cpxA_2</name>
    <name evidence="18" type="ORF">SAMEA4475696_01313</name>
</gene>
<dbReference type="FunFam" id="1.10.287.130:FF:000010">
    <property type="entry name" value="Two-component sensor histidine kinase"/>
    <property type="match status" value="1"/>
</dbReference>
<proteinExistence type="predicted"/>
<evidence type="ECO:0000259" key="17">
    <source>
        <dbReference type="PROSITE" id="PS50885"/>
    </source>
</evidence>
<dbReference type="Gene3D" id="1.10.287.130">
    <property type="match status" value="1"/>
</dbReference>
<dbReference type="InterPro" id="IPR005467">
    <property type="entry name" value="His_kinase_dom"/>
</dbReference>
<dbReference type="PRINTS" id="PR00344">
    <property type="entry name" value="BCTRLSENSOR"/>
</dbReference>
<dbReference type="InterPro" id="IPR003661">
    <property type="entry name" value="HisK_dim/P_dom"/>
</dbReference>
<dbReference type="InterPro" id="IPR003660">
    <property type="entry name" value="HAMP_dom"/>
</dbReference>
<keyword evidence="10" id="KW-0067">ATP-binding</keyword>
<evidence type="ECO:0000256" key="4">
    <source>
        <dbReference type="ARBA" id="ARBA00022475"/>
    </source>
</evidence>
<feature type="domain" description="Histidine kinase" evidence="16">
    <location>
        <begin position="327"/>
        <end position="545"/>
    </location>
</feature>
<dbReference type="PANTHER" id="PTHR43547">
    <property type="entry name" value="TWO-COMPONENT HISTIDINE KINASE"/>
    <property type="match status" value="1"/>
</dbReference>
<keyword evidence="5" id="KW-0597">Phosphoprotein</keyword>
<evidence type="ECO:0000256" key="7">
    <source>
        <dbReference type="ARBA" id="ARBA00022692"/>
    </source>
</evidence>
<dbReference type="EC" id="2.7.13.3" evidence="3"/>
<evidence type="ECO:0000256" key="11">
    <source>
        <dbReference type="ARBA" id="ARBA00022989"/>
    </source>
</evidence>
<dbReference type="Pfam" id="PF00512">
    <property type="entry name" value="HisKA"/>
    <property type="match status" value="1"/>
</dbReference>
<dbReference type="GO" id="GO:0005886">
    <property type="term" value="C:plasma membrane"/>
    <property type="evidence" value="ECO:0007669"/>
    <property type="project" value="UniProtKB-SubCell"/>
</dbReference>
<evidence type="ECO:0000259" key="16">
    <source>
        <dbReference type="PROSITE" id="PS50109"/>
    </source>
</evidence>
<dbReference type="STRING" id="1121387.GCA_000429885_01998"/>
<evidence type="ECO:0000256" key="10">
    <source>
        <dbReference type="ARBA" id="ARBA00022840"/>
    </source>
</evidence>
<dbReference type="CDD" id="cd00082">
    <property type="entry name" value="HisKA"/>
    <property type="match status" value="1"/>
</dbReference>
<evidence type="ECO:0000313" key="18">
    <source>
        <dbReference type="EMBL" id="SNV21678.1"/>
    </source>
</evidence>
<evidence type="ECO:0000256" key="2">
    <source>
        <dbReference type="ARBA" id="ARBA00004651"/>
    </source>
</evidence>
<comment type="subcellular location">
    <subcellularLocation>
        <location evidence="2">Cell membrane</location>
        <topology evidence="2">Multi-pass membrane protein</topology>
    </subcellularLocation>
</comment>
<dbReference type="SMART" id="SM00304">
    <property type="entry name" value="HAMP"/>
    <property type="match status" value="1"/>
</dbReference>
<dbReference type="Gene3D" id="3.30.565.10">
    <property type="entry name" value="Histidine kinase-like ATPase, C-terminal domain"/>
    <property type="match status" value="1"/>
</dbReference>
<evidence type="ECO:0000256" key="14">
    <source>
        <dbReference type="ARBA" id="ARBA00035305"/>
    </source>
</evidence>
<keyword evidence="9" id="KW-0418">Kinase</keyword>
<dbReference type="Pfam" id="PF00672">
    <property type="entry name" value="HAMP"/>
    <property type="match status" value="1"/>
</dbReference>
<dbReference type="InterPro" id="IPR003594">
    <property type="entry name" value="HATPase_dom"/>
</dbReference>
<dbReference type="PROSITE" id="PS50885">
    <property type="entry name" value="HAMP"/>
    <property type="match status" value="1"/>
</dbReference>
<evidence type="ECO:0000256" key="15">
    <source>
        <dbReference type="SAM" id="Phobius"/>
    </source>
</evidence>